<dbReference type="PANTHER" id="PTHR48061">
    <property type="entry name" value="LEUCINE-RICH REPEAT RECEPTOR PROTEIN KINASE EMS1-LIKE-RELATED"/>
    <property type="match status" value="1"/>
</dbReference>
<dbReference type="InterPro" id="IPR013210">
    <property type="entry name" value="LRR_N_plant-typ"/>
</dbReference>
<organism evidence="15 16">
    <name type="scientific">Corchorus capsularis</name>
    <name type="common">Jute</name>
    <dbReference type="NCBI Taxonomy" id="210143"/>
    <lineage>
        <taxon>Eukaryota</taxon>
        <taxon>Viridiplantae</taxon>
        <taxon>Streptophyta</taxon>
        <taxon>Embryophyta</taxon>
        <taxon>Tracheophyta</taxon>
        <taxon>Spermatophyta</taxon>
        <taxon>Magnoliopsida</taxon>
        <taxon>eudicotyledons</taxon>
        <taxon>Gunneridae</taxon>
        <taxon>Pentapetalae</taxon>
        <taxon>rosids</taxon>
        <taxon>malvids</taxon>
        <taxon>Malvales</taxon>
        <taxon>Malvaceae</taxon>
        <taxon>Grewioideae</taxon>
        <taxon>Apeibeae</taxon>
        <taxon>Corchorus</taxon>
    </lineage>
</organism>
<evidence type="ECO:0000256" key="13">
    <source>
        <dbReference type="SAM" id="SignalP"/>
    </source>
</evidence>
<dbReference type="PANTHER" id="PTHR48061:SF2">
    <property type="entry name" value="RECEPTOR LIKE PROTEIN 30-LIKE"/>
    <property type="match status" value="1"/>
</dbReference>
<sequence>MENLHIPFLLLATSILLSSSISFVSSISQFQTAHQNQCLDDQRSALVQLQLGLYHSQNFTFSSKAELWDLNLTTDCCTWKGVTCDGLGHVIGLDLNYQNLSGSFQSIFNLHHLQKLNLAGNNFFNTSLFPSHFERLANLTHLNLSASCFHAQIPLGFSYLTRLVSLDLSFQDMCYWRNDQPDEYISYIDQSGYIYVHINHALKLEKPNLETMIKNMSSLTELYLDRVNISTQSSEWCETISLSLPKLRVLSLESCGLTAPLCSSLSRLQSLSKLNLDDNPISYLPPNFLEISSPLVSLSLVNCNLSGHFPTEIFLLPKMQRLDISHNPNLGGQFPEFPTNNTSLQDLWLSYTNFSGKLPESIGNLKLLTSLAISSRQFSGPIPSSLANLSNLVELDLDSNNFSGKIPPFHRSGVPNLSFLSLYGNSLSGSIPSSIFTLPSLRWLVLSGNQLDGEIDEFKNASSSLIQSVSLGENHLRGSIPDSIFQLPMLESLDIGYNNFDSMKLDLFFQINNLRWLDLSNISLSIGSHNNKSLVFPQLEELSLRSCNLTEFPEFIKTQDKLAFLDLSNNQIHGFVPNWLWKPTLYSLTLSFNAIDFPKQIPFGHANSSFPRLRSLYLRSCNISMFPPFLRNQDKLEYLDLSNNRIRGSVPNWVWKKSLQSLDLSNNHLSSLDQFLPNQSLPSSQNTSPSPICNSSQLNSLDASYNNLSGPIPNCLGNITSLSYLVLQGNNLTGNLPNFAEAAQLQFLIVSDNRLEGKLPTSLANCTRLMVLDVGNNAMHDSFPFWLGNLPALEVLVLRKNRFYGEIKHFSELGNVFPALDVLDIASNNFSGEALSLDFLQATQLRTLKIGGNKFQGKLPRSLANCTHLEVLDLGNNMVHDTFPCWLEKLPSLKVLILRGNTFYGTIESCGKSENVFPMLRILDIASNNFSGELPIQFFQSLRGMMQITDGSRSNKPDYIGEDYYKDSVTIVNKGFEILYEKILTILACLDVSNNNFHGPIPEEVKYLKSLKMLNFSHNSFYGHIPALEDLTELESLDLSRNNFSGKIPPQLTSLTFLAALNLSYNQLEGSIPQSNQFNTFTNDSYRGNPRLCGLPLTRGCNEVSTPTPPAREDVDSWGDGISVWKIGLIGYASGLVVGLCVGFTVLNEFGNRWLDKFTRNKQRRRRRSR</sequence>
<dbReference type="AlphaFoldDB" id="A0A1R3HL01"/>
<dbReference type="FunFam" id="3.80.10.10:FF:000111">
    <property type="entry name" value="LRR receptor-like serine/threonine-protein kinase ERECTA"/>
    <property type="match status" value="1"/>
</dbReference>
<evidence type="ECO:0000256" key="3">
    <source>
        <dbReference type="ARBA" id="ARBA00022475"/>
    </source>
</evidence>
<feature type="signal peptide" evidence="13">
    <location>
        <begin position="1"/>
        <end position="26"/>
    </location>
</feature>
<evidence type="ECO:0000256" key="2">
    <source>
        <dbReference type="ARBA" id="ARBA00009592"/>
    </source>
</evidence>
<dbReference type="Gene3D" id="3.80.10.10">
    <property type="entry name" value="Ribonuclease Inhibitor"/>
    <property type="match status" value="8"/>
</dbReference>
<evidence type="ECO:0000256" key="10">
    <source>
        <dbReference type="ARBA" id="ARBA00023170"/>
    </source>
</evidence>
<keyword evidence="16" id="KW-1185">Reference proteome</keyword>
<dbReference type="SUPFAM" id="SSF52058">
    <property type="entry name" value="L domain-like"/>
    <property type="match status" value="4"/>
</dbReference>
<keyword evidence="11" id="KW-0325">Glycoprotein</keyword>
<reference evidence="15 16" key="1">
    <citation type="submission" date="2013-09" db="EMBL/GenBank/DDBJ databases">
        <title>Corchorus capsularis genome sequencing.</title>
        <authorList>
            <person name="Alam M."/>
            <person name="Haque M.S."/>
            <person name="Islam M.S."/>
            <person name="Emdad E.M."/>
            <person name="Islam M.M."/>
            <person name="Ahmed B."/>
            <person name="Halim A."/>
            <person name="Hossen Q.M.M."/>
            <person name="Hossain M.Z."/>
            <person name="Ahmed R."/>
            <person name="Khan M.M."/>
            <person name="Islam R."/>
            <person name="Rashid M.M."/>
            <person name="Khan S.A."/>
            <person name="Rahman M.S."/>
            <person name="Alam M."/>
        </authorList>
    </citation>
    <scope>NUCLEOTIDE SEQUENCE [LARGE SCALE GENOMIC DNA]</scope>
    <source>
        <strain evidence="16">cv. CVL-1</strain>
        <tissue evidence="15">Whole seedling</tissue>
    </source>
</reference>
<evidence type="ECO:0000259" key="14">
    <source>
        <dbReference type="Pfam" id="PF08263"/>
    </source>
</evidence>
<keyword evidence="5 12" id="KW-0812">Transmembrane</keyword>
<dbReference type="EMBL" id="AWWV01011740">
    <property type="protein sequence ID" value="OMO70982.1"/>
    <property type="molecule type" value="Genomic_DNA"/>
</dbReference>
<keyword evidence="7" id="KW-0677">Repeat</keyword>
<protein>
    <recommendedName>
        <fullName evidence="14">Leucine-rich repeat-containing N-terminal plant-type domain-containing protein</fullName>
    </recommendedName>
</protein>
<keyword evidence="4" id="KW-0433">Leucine-rich repeat</keyword>
<dbReference type="InterPro" id="IPR032675">
    <property type="entry name" value="LRR_dom_sf"/>
</dbReference>
<comment type="subcellular location">
    <subcellularLocation>
        <location evidence="1">Cell membrane</location>
        <topology evidence="1">Single-pass type I membrane protein</topology>
    </subcellularLocation>
</comment>
<evidence type="ECO:0000256" key="1">
    <source>
        <dbReference type="ARBA" id="ARBA00004251"/>
    </source>
</evidence>
<dbReference type="InterPro" id="IPR003591">
    <property type="entry name" value="Leu-rich_rpt_typical-subtyp"/>
</dbReference>
<comment type="similarity">
    <text evidence="2">Belongs to the RLP family.</text>
</comment>
<dbReference type="InterPro" id="IPR046956">
    <property type="entry name" value="RLP23-like"/>
</dbReference>
<dbReference type="Gramene" id="OMO70982">
    <property type="protein sequence ID" value="OMO70982"/>
    <property type="gene ID" value="CCACVL1_18535"/>
</dbReference>
<accession>A0A1R3HL01</accession>
<dbReference type="SMART" id="SM00369">
    <property type="entry name" value="LRR_TYP"/>
    <property type="match status" value="10"/>
</dbReference>
<dbReference type="Proteomes" id="UP000188268">
    <property type="component" value="Unassembled WGS sequence"/>
</dbReference>
<name>A0A1R3HL01_COCAP</name>
<dbReference type="STRING" id="210143.A0A1R3HL01"/>
<gene>
    <name evidence="15" type="ORF">CCACVL1_18535</name>
</gene>
<evidence type="ECO:0000256" key="6">
    <source>
        <dbReference type="ARBA" id="ARBA00022729"/>
    </source>
</evidence>
<dbReference type="SMART" id="SM00364">
    <property type="entry name" value="LRR_BAC"/>
    <property type="match status" value="7"/>
</dbReference>
<dbReference type="OMA" id="GAVPNWL"/>
<dbReference type="PRINTS" id="PR00019">
    <property type="entry name" value="LEURICHRPT"/>
</dbReference>
<evidence type="ECO:0000256" key="9">
    <source>
        <dbReference type="ARBA" id="ARBA00023136"/>
    </source>
</evidence>
<feature type="domain" description="Leucine-rich repeat-containing N-terminal plant-type" evidence="14">
    <location>
        <begin position="40"/>
        <end position="85"/>
    </location>
</feature>
<dbReference type="FunFam" id="3.80.10.10:FF:000095">
    <property type="entry name" value="LRR receptor-like serine/threonine-protein kinase GSO1"/>
    <property type="match status" value="2"/>
</dbReference>
<evidence type="ECO:0000256" key="4">
    <source>
        <dbReference type="ARBA" id="ARBA00022614"/>
    </source>
</evidence>
<keyword evidence="8 12" id="KW-1133">Transmembrane helix</keyword>
<evidence type="ECO:0000313" key="16">
    <source>
        <dbReference type="Proteomes" id="UP000188268"/>
    </source>
</evidence>
<keyword evidence="9 12" id="KW-0472">Membrane</keyword>
<dbReference type="Pfam" id="PF13855">
    <property type="entry name" value="LRR_8"/>
    <property type="match status" value="4"/>
</dbReference>
<dbReference type="InterPro" id="IPR001611">
    <property type="entry name" value="Leu-rich_rpt"/>
</dbReference>
<evidence type="ECO:0000313" key="15">
    <source>
        <dbReference type="EMBL" id="OMO70982.1"/>
    </source>
</evidence>
<feature type="transmembrane region" description="Helical" evidence="12">
    <location>
        <begin position="1129"/>
        <end position="1147"/>
    </location>
</feature>
<evidence type="ECO:0000256" key="7">
    <source>
        <dbReference type="ARBA" id="ARBA00022737"/>
    </source>
</evidence>
<comment type="caution">
    <text evidence="15">The sequence shown here is derived from an EMBL/GenBank/DDBJ whole genome shotgun (WGS) entry which is preliminary data.</text>
</comment>
<keyword evidence="10" id="KW-0675">Receptor</keyword>
<keyword evidence="3" id="KW-1003">Cell membrane</keyword>
<evidence type="ECO:0000256" key="11">
    <source>
        <dbReference type="ARBA" id="ARBA00023180"/>
    </source>
</evidence>
<evidence type="ECO:0000256" key="8">
    <source>
        <dbReference type="ARBA" id="ARBA00022989"/>
    </source>
</evidence>
<evidence type="ECO:0000256" key="5">
    <source>
        <dbReference type="ARBA" id="ARBA00022692"/>
    </source>
</evidence>
<dbReference type="OrthoDB" id="442066at2759"/>
<dbReference type="Pfam" id="PF00560">
    <property type="entry name" value="LRR_1"/>
    <property type="match status" value="6"/>
</dbReference>
<evidence type="ECO:0000256" key="12">
    <source>
        <dbReference type="SAM" id="Phobius"/>
    </source>
</evidence>
<dbReference type="Pfam" id="PF08263">
    <property type="entry name" value="LRRNT_2"/>
    <property type="match status" value="1"/>
</dbReference>
<dbReference type="GO" id="GO:0005886">
    <property type="term" value="C:plasma membrane"/>
    <property type="evidence" value="ECO:0007669"/>
    <property type="project" value="UniProtKB-SubCell"/>
</dbReference>
<dbReference type="PROSITE" id="PS51450">
    <property type="entry name" value="LRR"/>
    <property type="match status" value="2"/>
</dbReference>
<feature type="chain" id="PRO_5012706618" description="Leucine-rich repeat-containing N-terminal plant-type domain-containing protein" evidence="13">
    <location>
        <begin position="27"/>
        <end position="1170"/>
    </location>
</feature>
<proteinExistence type="inferred from homology"/>
<keyword evidence="6 13" id="KW-0732">Signal</keyword>